<keyword evidence="3" id="KW-0489">Methyltransferase</keyword>
<accession>A0A017H5S9</accession>
<comment type="caution">
    <text evidence="3">The sequence shown here is derived from an EMBL/GenBank/DDBJ whole genome shotgun (WGS) entry which is preliminary data.</text>
</comment>
<dbReference type="EMBL" id="AUZI01000027">
    <property type="protein sequence ID" value="KID48261.1"/>
    <property type="molecule type" value="Genomic_DNA"/>
</dbReference>
<gene>
    <name evidence="3" type="ORF">C095_11145</name>
</gene>
<dbReference type="InterPro" id="IPR029063">
    <property type="entry name" value="SAM-dependent_MTases_sf"/>
</dbReference>
<dbReference type="PATRIC" id="fig|1226633.4.peg.2259"/>
<sequence>MYKHFSKIYDNFMQHADYTKWKEEIEKLIVLGQPKGKKLLELGCGTGELLKRFQKEYHCHGLDISEHMLKVAQEKLGAQKVPLFLGDMVDFDTGERYDIILSIFDTVNHIIDMIDLKRHFRSVFANLNPGGIYIFDMVDRAFMDEMFPNGVFVDVRDDLTVIWEHEVEDGIDYIDATYFTHLVGSRYRRVEETYTKKIYHKREMEHAIRRSNLKIQKLVANTGIAGNRYLYLLKKEEL</sequence>
<dbReference type="Proteomes" id="UP000031184">
    <property type="component" value="Unassembled WGS sequence"/>
</dbReference>
<keyword evidence="1 3" id="KW-0808">Transferase</keyword>
<protein>
    <submittedName>
        <fullName evidence="3">SAM-dependent methyltransferase</fullName>
    </submittedName>
</protein>
<dbReference type="Pfam" id="PF13649">
    <property type="entry name" value="Methyltransf_25"/>
    <property type="match status" value="1"/>
</dbReference>
<dbReference type="OrthoDB" id="9811589at2"/>
<dbReference type="PANTHER" id="PTHR43861">
    <property type="entry name" value="TRANS-ACONITATE 2-METHYLTRANSFERASE-RELATED"/>
    <property type="match status" value="1"/>
</dbReference>
<evidence type="ECO:0000256" key="1">
    <source>
        <dbReference type="ARBA" id="ARBA00022679"/>
    </source>
</evidence>
<dbReference type="Gene3D" id="2.20.25.110">
    <property type="entry name" value="S-adenosyl-L-methionine-dependent methyltransferases"/>
    <property type="match status" value="1"/>
</dbReference>
<dbReference type="GO" id="GO:0032259">
    <property type="term" value="P:methylation"/>
    <property type="evidence" value="ECO:0007669"/>
    <property type="project" value="UniProtKB-KW"/>
</dbReference>
<feature type="domain" description="Methyltransferase" evidence="2">
    <location>
        <begin position="40"/>
        <end position="131"/>
    </location>
</feature>
<dbReference type="GO" id="GO:0008168">
    <property type="term" value="F:methyltransferase activity"/>
    <property type="evidence" value="ECO:0007669"/>
    <property type="project" value="UniProtKB-KW"/>
</dbReference>
<dbReference type="InterPro" id="IPR041698">
    <property type="entry name" value="Methyltransf_25"/>
</dbReference>
<dbReference type="AlphaFoldDB" id="A0A017H5S9"/>
<dbReference type="RefSeq" id="WP_005953390.1">
    <property type="nucleotide sequence ID" value="NZ_AOJP01000005.1"/>
</dbReference>
<name>A0A017H5S9_9FUSO</name>
<evidence type="ECO:0000313" key="3">
    <source>
        <dbReference type="EMBL" id="KID48261.1"/>
    </source>
</evidence>
<dbReference type="SUPFAM" id="SSF53335">
    <property type="entry name" value="S-adenosyl-L-methionine-dependent methyltransferases"/>
    <property type="match status" value="1"/>
</dbReference>
<reference evidence="3 4" key="1">
    <citation type="submission" date="2013-08" db="EMBL/GenBank/DDBJ databases">
        <title>An opportunistic ruminal bacterium that causes liver abscesses in cattle.</title>
        <authorList>
            <person name="Benahmed F.H."/>
            <person name="Rasmussen M."/>
            <person name="Harbottle H."/>
            <person name="Soppet D."/>
            <person name="Nagaraja T.G."/>
            <person name="Davidson M."/>
        </authorList>
    </citation>
    <scope>NUCLEOTIDE SEQUENCE [LARGE SCALE GENOMIC DNA]</scope>
    <source>
        <strain evidence="3 4">B35</strain>
    </source>
</reference>
<organism evidence="3 4">
    <name type="scientific">Fusobacterium necrophorum subsp. funduliforme B35</name>
    <dbReference type="NCBI Taxonomy" id="1226633"/>
    <lineage>
        <taxon>Bacteria</taxon>
        <taxon>Fusobacteriati</taxon>
        <taxon>Fusobacteriota</taxon>
        <taxon>Fusobacteriia</taxon>
        <taxon>Fusobacteriales</taxon>
        <taxon>Fusobacteriaceae</taxon>
        <taxon>Fusobacterium</taxon>
    </lineage>
</organism>
<dbReference type="CDD" id="cd02440">
    <property type="entry name" value="AdoMet_MTases"/>
    <property type="match status" value="1"/>
</dbReference>
<proteinExistence type="predicted"/>
<evidence type="ECO:0000259" key="2">
    <source>
        <dbReference type="Pfam" id="PF13649"/>
    </source>
</evidence>
<evidence type="ECO:0000313" key="4">
    <source>
        <dbReference type="Proteomes" id="UP000031184"/>
    </source>
</evidence>
<dbReference type="Gene3D" id="3.40.50.150">
    <property type="entry name" value="Vaccinia Virus protein VP39"/>
    <property type="match status" value="1"/>
</dbReference>